<evidence type="ECO:0000313" key="3">
    <source>
        <dbReference type="Proteomes" id="UP001203512"/>
    </source>
</evidence>
<evidence type="ECO:0000256" key="1">
    <source>
        <dbReference type="SAM" id="MobiDB-lite"/>
    </source>
</evidence>
<feature type="region of interest" description="Disordered" evidence="1">
    <location>
        <begin position="148"/>
        <end position="174"/>
    </location>
</feature>
<evidence type="ECO:0000313" key="2">
    <source>
        <dbReference type="EMBL" id="MCK0530809.1"/>
    </source>
</evidence>
<proteinExistence type="predicted"/>
<dbReference type="InterPro" id="IPR027056">
    <property type="entry name" value="Gluconate_2DH_su3"/>
</dbReference>
<keyword evidence="3" id="KW-1185">Reference proteome</keyword>
<comment type="caution">
    <text evidence="2">The sequence shown here is derived from an EMBL/GenBank/DDBJ whole genome shotgun (WGS) entry which is preliminary data.</text>
</comment>
<gene>
    <name evidence="2" type="ORF">MU848_04330</name>
</gene>
<dbReference type="Proteomes" id="UP001203512">
    <property type="component" value="Unassembled WGS sequence"/>
</dbReference>
<dbReference type="Pfam" id="PF13618">
    <property type="entry name" value="Gluconate_2-dh3"/>
    <property type="match status" value="1"/>
</dbReference>
<dbReference type="RefSeq" id="WP_247230417.1">
    <property type="nucleotide sequence ID" value="NZ_JALKHS010000006.1"/>
</dbReference>
<protein>
    <submittedName>
        <fullName evidence="2">Gluconate 2-dehydrogenase subunit 3 family protein</fullName>
    </submittedName>
</protein>
<dbReference type="EMBL" id="JALKHS010000006">
    <property type="protein sequence ID" value="MCK0530809.1"/>
    <property type="molecule type" value="Genomic_DNA"/>
</dbReference>
<sequence>MLTLPDTDRRTLFKHALWLIGASAVPKGALAAAVQQPGLEAARFALLSATADTIIPRTETPGAMDVGVPKLFDEMLRKWASSERRATIIASLDRIGTLKIPGSETPFVKLTAEQRYALLEAHDKAALTPAGAPAEAVGPLNSAHAILDPHYGRPKQDAVPTQPPGVPVAQAPTQKKKPTSLDALLAGPQVADMGYAKLKELVIVLYYFSEPALTQELRYEHAPGQWVPSIPITPETRAWGGAGVN</sequence>
<name>A0ABT0DUR9_9SPHN</name>
<accession>A0ABT0DUR9</accession>
<organism evidence="2 3">
    <name type="scientific">Sphingobium agri</name>
    <dbReference type="NCBI Taxonomy" id="2933566"/>
    <lineage>
        <taxon>Bacteria</taxon>
        <taxon>Pseudomonadati</taxon>
        <taxon>Pseudomonadota</taxon>
        <taxon>Alphaproteobacteria</taxon>
        <taxon>Sphingomonadales</taxon>
        <taxon>Sphingomonadaceae</taxon>
        <taxon>Sphingobium</taxon>
    </lineage>
</organism>
<reference evidence="2 3" key="1">
    <citation type="submission" date="2022-04" db="EMBL/GenBank/DDBJ databases">
        <authorList>
            <person name="Huq M.A."/>
        </authorList>
    </citation>
    <scope>NUCLEOTIDE SEQUENCE [LARGE SCALE GENOMIC DNA]</scope>
    <source>
        <strain evidence="2 3">MAH-33</strain>
    </source>
</reference>